<evidence type="ECO:0000313" key="1">
    <source>
        <dbReference type="EMBL" id="MBC8198715.1"/>
    </source>
</evidence>
<dbReference type="AlphaFoldDB" id="A0A8J6N4S8"/>
<dbReference type="Proteomes" id="UP000603545">
    <property type="component" value="Unassembled WGS sequence"/>
</dbReference>
<dbReference type="EMBL" id="JACNLL010000020">
    <property type="protein sequence ID" value="MBC8198715.1"/>
    <property type="molecule type" value="Genomic_DNA"/>
</dbReference>
<evidence type="ECO:0000313" key="2">
    <source>
        <dbReference type="Proteomes" id="UP000603545"/>
    </source>
</evidence>
<gene>
    <name evidence="1" type="ORF">H8E80_01525</name>
</gene>
<name>A0A8J6N4S8_9BACT</name>
<comment type="caution">
    <text evidence="1">The sequence shown here is derived from an EMBL/GenBank/DDBJ whole genome shotgun (WGS) entry which is preliminary data.</text>
</comment>
<organism evidence="1 2">
    <name type="scientific">Candidatus Desulfaltia bathyphila</name>
    <dbReference type="NCBI Taxonomy" id="2841697"/>
    <lineage>
        <taxon>Bacteria</taxon>
        <taxon>Pseudomonadati</taxon>
        <taxon>Thermodesulfobacteriota</taxon>
        <taxon>Desulfobacteria</taxon>
        <taxon>Desulfobacterales</taxon>
        <taxon>Desulfobacterales incertae sedis</taxon>
        <taxon>Candidatus Desulfaltia</taxon>
    </lineage>
</organism>
<sequence>MAKLSLDFEKVWRRHVSLYSDLFVCSLLMLSQYKRLTGNEDDVSIILWGCLERTCKRYARDKNQEVACPKFQVPVQSVSMAKRTSANALKKPDFTCFKYNPLTASEVALHIECKLLGKPKPSSPSWKFNENYVAEGIKRFDSHTHQYGINATCGMMIGYIISMIPKKIEAEVNNYQKKHLPDNTKIKFSFDAIPLFQTRQDIKREYVKPDQFELIHLWVDLRNCYQM</sequence>
<protein>
    <submittedName>
        <fullName evidence="1">Uncharacterized protein</fullName>
    </submittedName>
</protein>
<accession>A0A8J6N4S8</accession>
<reference evidence="1 2" key="1">
    <citation type="submission" date="2020-08" db="EMBL/GenBank/DDBJ databases">
        <title>Bridging the membrane lipid divide: bacteria of the FCB group superphylum have the potential to synthesize archaeal ether lipids.</title>
        <authorList>
            <person name="Villanueva L."/>
            <person name="Von Meijenfeldt F.A.B."/>
            <person name="Westbye A.B."/>
            <person name="Yadav S."/>
            <person name="Hopmans E.C."/>
            <person name="Dutilh B.E."/>
            <person name="Sinninghe Damste J.S."/>
        </authorList>
    </citation>
    <scope>NUCLEOTIDE SEQUENCE [LARGE SCALE GENOMIC DNA]</scope>
    <source>
        <strain evidence="1">NIOZ-UU82</strain>
    </source>
</reference>
<proteinExistence type="predicted"/>